<feature type="transmembrane region" description="Helical" evidence="1">
    <location>
        <begin position="236"/>
        <end position="254"/>
    </location>
</feature>
<dbReference type="EMBL" id="BAAAZY010000046">
    <property type="protein sequence ID" value="GAA3509833.1"/>
    <property type="molecule type" value="Genomic_DNA"/>
</dbReference>
<keyword evidence="1" id="KW-0472">Membrane</keyword>
<gene>
    <name evidence="2" type="ORF">GCM10022233_88140</name>
</gene>
<evidence type="ECO:0000313" key="2">
    <source>
        <dbReference type="EMBL" id="GAA3509833.1"/>
    </source>
</evidence>
<evidence type="ECO:0008006" key="4">
    <source>
        <dbReference type="Google" id="ProtNLM"/>
    </source>
</evidence>
<comment type="caution">
    <text evidence="2">The sequence shown here is derived from an EMBL/GenBank/DDBJ whole genome shotgun (WGS) entry which is preliminary data.</text>
</comment>
<accession>A0ABP6UJQ6</accession>
<name>A0ABP6UJQ6_9ACTN</name>
<feature type="transmembrane region" description="Helical" evidence="1">
    <location>
        <begin position="416"/>
        <end position="434"/>
    </location>
</feature>
<sequence length="435" mass="46242">MTGPTPADPAGTAPPRRRFCLRTRVQFGLIAVIVAATLLATWQFKQAGDGYQDAVAEELKLQAAVQEEARYVYADEAPLAFRVAAAAGRAEALGPLRDDGRLAASEFALAEQEAVSLRDRARPESIIGSDRYLDAQKGYDVPRRLADQEKQHPADHRLAPGRTMAEGDRWALWGRVSLAVAGAAILAMLAAASVLRPEAWRIPPPSAGGSRRLLRGVDPIPQPATASPDRRRGTQLHLLVVVLLFLLPLLQLAAASGEQRAQAEASRQALRLGAAIVASGQRSAFLTQAVTASHVADIHAAAREIAVVYEKDSPAVRHERAVAAAETRHASRLRVMAEHMGRAPAVTDGVSVASVAALRARPEDWPDMRAEQNSHKDLADAAGVRGLYLAAATALAVVAEVLAAAFLESGRLSRMGWPTGFAAVSIGITAWAMLA</sequence>
<keyword evidence="3" id="KW-1185">Reference proteome</keyword>
<feature type="transmembrane region" description="Helical" evidence="1">
    <location>
        <begin position="387"/>
        <end position="407"/>
    </location>
</feature>
<feature type="transmembrane region" description="Helical" evidence="1">
    <location>
        <begin position="25"/>
        <end position="44"/>
    </location>
</feature>
<evidence type="ECO:0000313" key="3">
    <source>
        <dbReference type="Proteomes" id="UP001499984"/>
    </source>
</evidence>
<organism evidence="2 3">
    <name type="scientific">Streptomyces shaanxiensis</name>
    <dbReference type="NCBI Taxonomy" id="653357"/>
    <lineage>
        <taxon>Bacteria</taxon>
        <taxon>Bacillati</taxon>
        <taxon>Actinomycetota</taxon>
        <taxon>Actinomycetes</taxon>
        <taxon>Kitasatosporales</taxon>
        <taxon>Streptomycetaceae</taxon>
        <taxon>Streptomyces</taxon>
    </lineage>
</organism>
<dbReference type="RefSeq" id="WP_345022194.1">
    <property type="nucleotide sequence ID" value="NZ_BAAAZY010000046.1"/>
</dbReference>
<reference evidence="3" key="1">
    <citation type="journal article" date="2019" name="Int. J. Syst. Evol. Microbiol.">
        <title>The Global Catalogue of Microorganisms (GCM) 10K type strain sequencing project: providing services to taxonomists for standard genome sequencing and annotation.</title>
        <authorList>
            <consortium name="The Broad Institute Genomics Platform"/>
            <consortium name="The Broad Institute Genome Sequencing Center for Infectious Disease"/>
            <person name="Wu L."/>
            <person name="Ma J."/>
        </authorList>
    </citation>
    <scope>NUCLEOTIDE SEQUENCE [LARGE SCALE GENOMIC DNA]</scope>
    <source>
        <strain evidence="3">JCM 16925</strain>
    </source>
</reference>
<protein>
    <recommendedName>
        <fullName evidence="4">DUF4337 domain-containing protein</fullName>
    </recommendedName>
</protein>
<proteinExistence type="predicted"/>
<keyword evidence="1" id="KW-1133">Transmembrane helix</keyword>
<keyword evidence="1" id="KW-0812">Transmembrane</keyword>
<evidence type="ECO:0000256" key="1">
    <source>
        <dbReference type="SAM" id="Phobius"/>
    </source>
</evidence>
<dbReference type="Proteomes" id="UP001499984">
    <property type="component" value="Unassembled WGS sequence"/>
</dbReference>
<feature type="transmembrane region" description="Helical" evidence="1">
    <location>
        <begin position="172"/>
        <end position="195"/>
    </location>
</feature>